<protein>
    <submittedName>
        <fullName evidence="1">6205_t:CDS:1</fullName>
    </submittedName>
</protein>
<accession>A0ACA9KFN8</accession>
<evidence type="ECO:0000313" key="1">
    <source>
        <dbReference type="EMBL" id="CAG8470013.1"/>
    </source>
</evidence>
<dbReference type="Proteomes" id="UP000789366">
    <property type="component" value="Unassembled WGS sequence"/>
</dbReference>
<comment type="caution">
    <text evidence="1">The sequence shown here is derived from an EMBL/GenBank/DDBJ whole genome shotgun (WGS) entry which is preliminary data.</text>
</comment>
<dbReference type="EMBL" id="CAJVPW010000933">
    <property type="protein sequence ID" value="CAG8470013.1"/>
    <property type="molecule type" value="Genomic_DNA"/>
</dbReference>
<sequence>MVNSKFCEAIVKTSKLESRPRLCCSEDSCSSNPPRCPISSHSNLIHCRRIGDDLEACRRKDNASDKNAQEVCQNANSDKLFCLRVHDTKKNCETSDEYGVCDIPTSVKNLNSDAESEVKCLQCPDIFQEGGGSCDFYYPNGTKLPN</sequence>
<proteinExistence type="predicted"/>
<keyword evidence="2" id="KW-1185">Reference proteome</keyword>
<evidence type="ECO:0000313" key="2">
    <source>
        <dbReference type="Proteomes" id="UP000789366"/>
    </source>
</evidence>
<name>A0ACA9KFN8_9GLOM</name>
<organism evidence="1 2">
    <name type="scientific">Cetraspora pellucida</name>
    <dbReference type="NCBI Taxonomy" id="1433469"/>
    <lineage>
        <taxon>Eukaryota</taxon>
        <taxon>Fungi</taxon>
        <taxon>Fungi incertae sedis</taxon>
        <taxon>Mucoromycota</taxon>
        <taxon>Glomeromycotina</taxon>
        <taxon>Glomeromycetes</taxon>
        <taxon>Diversisporales</taxon>
        <taxon>Gigasporaceae</taxon>
        <taxon>Cetraspora</taxon>
    </lineage>
</organism>
<gene>
    <name evidence="1" type="ORF">SPELUC_LOCUS1649</name>
</gene>
<reference evidence="1" key="1">
    <citation type="submission" date="2021-06" db="EMBL/GenBank/DDBJ databases">
        <authorList>
            <person name="Kallberg Y."/>
            <person name="Tangrot J."/>
            <person name="Rosling A."/>
        </authorList>
    </citation>
    <scope>NUCLEOTIDE SEQUENCE</scope>
    <source>
        <strain evidence="1">28 12/20/2015</strain>
    </source>
</reference>